<organism evidence="1">
    <name type="scientific">Siphoviridae sp. ct8LX107</name>
    <dbReference type="NCBI Taxonomy" id="2826169"/>
    <lineage>
        <taxon>Viruses</taxon>
        <taxon>Duplodnaviria</taxon>
        <taxon>Heunggongvirae</taxon>
        <taxon>Uroviricota</taxon>
        <taxon>Caudoviricetes</taxon>
    </lineage>
</organism>
<proteinExistence type="predicted"/>
<protein>
    <submittedName>
        <fullName evidence="1">Uncharacterized protein</fullName>
    </submittedName>
</protein>
<dbReference type="EMBL" id="BK015706">
    <property type="protein sequence ID" value="DAE21064.1"/>
    <property type="molecule type" value="Genomic_DNA"/>
</dbReference>
<evidence type="ECO:0000313" key="1">
    <source>
        <dbReference type="EMBL" id="DAE21064.1"/>
    </source>
</evidence>
<name>A0A8S5QPR4_9CAUD</name>
<accession>A0A8S5QPR4</accession>
<sequence>MLSVICQAMGSEPVSYEEFVGLVEQDNRTGQEIIDDLIAEHERRKKARGEG</sequence>
<reference evidence="1" key="1">
    <citation type="journal article" date="2021" name="Proc. Natl. Acad. Sci. U.S.A.">
        <title>A Catalog of Tens of Thousands of Viruses from Human Metagenomes Reveals Hidden Associations with Chronic Diseases.</title>
        <authorList>
            <person name="Tisza M.J."/>
            <person name="Buck C.B."/>
        </authorList>
    </citation>
    <scope>NUCLEOTIDE SEQUENCE</scope>
    <source>
        <strain evidence="1">Ct8LX107</strain>
    </source>
</reference>